<organism evidence="1 2">
    <name type="scientific">Burkholderia lata (strain ATCC 17760 / DSM 23089 / LMG 22485 / NCIMB 9086 / R18194 / 383)</name>
    <dbReference type="NCBI Taxonomy" id="482957"/>
    <lineage>
        <taxon>Bacteria</taxon>
        <taxon>Pseudomonadati</taxon>
        <taxon>Pseudomonadota</taxon>
        <taxon>Betaproteobacteria</taxon>
        <taxon>Burkholderiales</taxon>
        <taxon>Burkholderiaceae</taxon>
        <taxon>Burkholderia</taxon>
        <taxon>Burkholderia cepacia complex</taxon>
    </lineage>
</organism>
<dbReference type="Proteomes" id="UP000002705">
    <property type="component" value="Chromosome 1"/>
</dbReference>
<dbReference type="EMBL" id="CP000151">
    <property type="protein sequence ID" value="ABB09794.1"/>
    <property type="molecule type" value="Genomic_DNA"/>
</dbReference>
<gene>
    <name evidence="1" type="ordered locus">Bcep18194_A6200</name>
</gene>
<dbReference type="AlphaFoldDB" id="Q39CM2"/>
<dbReference type="KEGG" id="bur:Bcep18194_A6200"/>
<name>Q39CM2_BURL3</name>
<proteinExistence type="predicted"/>
<evidence type="ECO:0000313" key="1">
    <source>
        <dbReference type="EMBL" id="ABB09794.1"/>
    </source>
</evidence>
<dbReference type="RefSeq" id="WP_011353301.1">
    <property type="nucleotide sequence ID" value="NC_007510.1"/>
</dbReference>
<accession>Q39CM2</accession>
<reference evidence="1" key="1">
    <citation type="submission" date="2009-01" db="EMBL/GenBank/DDBJ databases">
        <title>Complete sequence of chromosome 1 of Burkholderia sp. 383.</title>
        <authorList>
            <consortium name="US DOE Joint Genome Institute"/>
            <person name="Copeland A."/>
            <person name="Lucas S."/>
            <person name="Lapidus A."/>
            <person name="Barry K."/>
            <person name="Detter J.C."/>
            <person name="Glavina T."/>
            <person name="Hammon N."/>
            <person name="Israni S."/>
            <person name="Pitluck S."/>
            <person name="Chain P."/>
            <person name="Malfatti S."/>
            <person name="Shin M."/>
            <person name="Vergez L."/>
            <person name="Schmutz J."/>
            <person name="Larimer F."/>
            <person name="Land M."/>
            <person name="Kyrpides N."/>
            <person name="Lykidis A."/>
            <person name="Richardson P."/>
        </authorList>
    </citation>
    <scope>NUCLEOTIDE SEQUENCE</scope>
    <source>
        <strain evidence="1">383</strain>
    </source>
</reference>
<protein>
    <submittedName>
        <fullName evidence="1">Uncharacterized protein</fullName>
    </submittedName>
</protein>
<dbReference type="HOGENOM" id="CLU_1232863_0_0_4"/>
<dbReference type="GeneID" id="45096079"/>
<dbReference type="PATRIC" id="fig|482957.22.peg.3211"/>
<keyword evidence="2" id="KW-1185">Reference proteome</keyword>
<sequence length="227" mass="25792">MDSFDLSDLDNVSLDGLEFCLHVYRIFEGLRQTEEGRVKLRMRASDVEKKILEELLPICKFVQARYRPGRYISVRWIDGNQAFDAELEQHGDYVSKGHHPSRVYLEVTCAVHSNDHLCRELITKSGACFSPDGVKRRKSGEIASDPVVYAGVEYAQSFSNIVLDRISKKIKKNYPPGTILVIPCTPGNLCFQDDWDALVSSVKCRLPTHSFGEIFIYDTTLEHMTSL</sequence>
<evidence type="ECO:0000313" key="2">
    <source>
        <dbReference type="Proteomes" id="UP000002705"/>
    </source>
</evidence>